<dbReference type="RefSeq" id="WP_286267343.1">
    <property type="nucleotide sequence ID" value="NZ_AP028056.1"/>
</dbReference>
<gene>
    <name evidence="3" type="ORF">brsh051_05510</name>
</gene>
<dbReference type="SMART" id="SM00563">
    <property type="entry name" value="PlsC"/>
    <property type="match status" value="1"/>
</dbReference>
<dbReference type="Proteomes" id="UP001431656">
    <property type="component" value="Chromosome"/>
</dbReference>
<keyword evidence="4" id="KW-1185">Reference proteome</keyword>
<reference evidence="3" key="1">
    <citation type="journal article" date="2024" name="Int. J. Syst. Evol. Microbiol.">
        <title>Brooklawnia propionicigenes sp. nov., a facultatively anaerobic, propionate-producing bacterium isolated from a methanogenic reactor treating waste from cattle farms.</title>
        <authorList>
            <person name="Akita Y."/>
            <person name="Ueki A."/>
            <person name="Tonouchi A."/>
            <person name="Sugawara Y."/>
            <person name="Honma S."/>
            <person name="Kaku N."/>
            <person name="Ueki K."/>
        </authorList>
    </citation>
    <scope>NUCLEOTIDE SEQUENCE</scope>
    <source>
        <strain evidence="3">SH051</strain>
    </source>
</reference>
<feature type="region of interest" description="Disordered" evidence="1">
    <location>
        <begin position="266"/>
        <end position="292"/>
    </location>
</feature>
<dbReference type="CDD" id="cd07989">
    <property type="entry name" value="LPLAT_AGPAT-like"/>
    <property type="match status" value="1"/>
</dbReference>
<dbReference type="AlphaFoldDB" id="A0AAN0K616"/>
<name>A0AAN0K616_9ACTN</name>
<dbReference type="SUPFAM" id="SSF69593">
    <property type="entry name" value="Glycerol-3-phosphate (1)-acyltransferase"/>
    <property type="match status" value="1"/>
</dbReference>
<feature type="domain" description="Phospholipid/glycerol acyltransferase" evidence="2">
    <location>
        <begin position="37"/>
        <end position="141"/>
    </location>
</feature>
<dbReference type="GO" id="GO:0016746">
    <property type="term" value="F:acyltransferase activity"/>
    <property type="evidence" value="ECO:0007669"/>
    <property type="project" value="InterPro"/>
</dbReference>
<evidence type="ECO:0000313" key="4">
    <source>
        <dbReference type="Proteomes" id="UP001431656"/>
    </source>
</evidence>
<dbReference type="EMBL" id="AP028056">
    <property type="protein sequence ID" value="BEH01270.1"/>
    <property type="molecule type" value="Genomic_DNA"/>
</dbReference>
<organism evidence="3 4">
    <name type="scientific">Brooklawnia propionicigenes</name>
    <dbReference type="NCBI Taxonomy" id="3041175"/>
    <lineage>
        <taxon>Bacteria</taxon>
        <taxon>Bacillati</taxon>
        <taxon>Actinomycetota</taxon>
        <taxon>Actinomycetes</taxon>
        <taxon>Propionibacteriales</taxon>
        <taxon>Propionibacteriaceae</taxon>
        <taxon>Brooklawnia</taxon>
    </lineage>
</organism>
<sequence>MPDLPRDLTGFRQLADRLRHPWRIDADDIDKLPEGACIVAVNRVSPFDHLNVAASLGREATVVFEPDSGRHLVPGIRHTRWLADPDSGNSPAAVLDRGEILIVFPEGATDGDGTLHKGHAQFAALALSTGVPIVPAALIPLSVNDLLPELRYRLRIGEPIETGRFAEAQLSSNVLDGFMLRGLTDLVMTRIGQLAGRRYVDSYTGTAKKVRIPGEPVKISEWRDQRAERRAAEEQRRASEAELARLLDEQDAAIIDEAVEAARQQAERAALAEQRARAQRRRTNKQPPDSDE</sequence>
<dbReference type="KEGG" id="broo:brsh051_05510"/>
<dbReference type="Pfam" id="PF01553">
    <property type="entry name" value="Acyltransferase"/>
    <property type="match status" value="1"/>
</dbReference>
<evidence type="ECO:0000256" key="1">
    <source>
        <dbReference type="SAM" id="MobiDB-lite"/>
    </source>
</evidence>
<dbReference type="InterPro" id="IPR002123">
    <property type="entry name" value="Plipid/glycerol_acylTrfase"/>
</dbReference>
<proteinExistence type="predicted"/>
<evidence type="ECO:0000313" key="3">
    <source>
        <dbReference type="EMBL" id="BEH01270.1"/>
    </source>
</evidence>
<evidence type="ECO:0000259" key="2">
    <source>
        <dbReference type="SMART" id="SM00563"/>
    </source>
</evidence>
<accession>A0AAN0K616</accession>
<protein>
    <recommendedName>
        <fullName evidence="2">Phospholipid/glycerol acyltransferase domain-containing protein</fullName>
    </recommendedName>
</protein>